<name>A0A964E4W6_9PROT</name>
<dbReference type="PANTHER" id="PTHR32243">
    <property type="entry name" value="MALTOSE TRANSPORT SYSTEM PERMEASE-RELATED"/>
    <property type="match status" value="1"/>
</dbReference>
<dbReference type="GO" id="GO:0055085">
    <property type="term" value="P:transmembrane transport"/>
    <property type="evidence" value="ECO:0007669"/>
    <property type="project" value="InterPro"/>
</dbReference>
<evidence type="ECO:0000256" key="3">
    <source>
        <dbReference type="ARBA" id="ARBA00022475"/>
    </source>
</evidence>
<protein>
    <submittedName>
        <fullName evidence="9">Carbohydrate ABC transporter permease</fullName>
    </submittedName>
</protein>
<dbReference type="InterPro" id="IPR000515">
    <property type="entry name" value="MetI-like"/>
</dbReference>
<evidence type="ECO:0000313" key="10">
    <source>
        <dbReference type="Proteomes" id="UP000721844"/>
    </source>
</evidence>
<comment type="subcellular location">
    <subcellularLocation>
        <location evidence="1 7">Cell membrane</location>
        <topology evidence="1 7">Multi-pass membrane protein</topology>
    </subcellularLocation>
</comment>
<keyword evidence="6 7" id="KW-0472">Membrane</keyword>
<dbReference type="Pfam" id="PF00528">
    <property type="entry name" value="BPD_transp_1"/>
    <property type="match status" value="1"/>
</dbReference>
<keyword evidence="10" id="KW-1185">Reference proteome</keyword>
<dbReference type="Proteomes" id="UP000721844">
    <property type="component" value="Unassembled WGS sequence"/>
</dbReference>
<feature type="domain" description="ABC transmembrane type-1" evidence="8">
    <location>
        <begin position="85"/>
        <end position="275"/>
    </location>
</feature>
<organism evidence="9 10">
    <name type="scientific">Acidisoma cellulosilyticum</name>
    <dbReference type="NCBI Taxonomy" id="2802395"/>
    <lineage>
        <taxon>Bacteria</taxon>
        <taxon>Pseudomonadati</taxon>
        <taxon>Pseudomonadota</taxon>
        <taxon>Alphaproteobacteria</taxon>
        <taxon>Acetobacterales</taxon>
        <taxon>Acidocellaceae</taxon>
        <taxon>Acidisoma</taxon>
    </lineage>
</organism>
<keyword evidence="3" id="KW-1003">Cell membrane</keyword>
<comment type="similarity">
    <text evidence="7">Belongs to the binding-protein-dependent transport system permease family.</text>
</comment>
<keyword evidence="5 7" id="KW-1133">Transmembrane helix</keyword>
<evidence type="ECO:0000256" key="7">
    <source>
        <dbReference type="RuleBase" id="RU363032"/>
    </source>
</evidence>
<evidence type="ECO:0000256" key="4">
    <source>
        <dbReference type="ARBA" id="ARBA00022692"/>
    </source>
</evidence>
<accession>A0A964E4W6</accession>
<keyword evidence="4 7" id="KW-0812">Transmembrane</keyword>
<dbReference type="Gene3D" id="1.10.3720.10">
    <property type="entry name" value="MetI-like"/>
    <property type="match status" value="1"/>
</dbReference>
<evidence type="ECO:0000256" key="6">
    <source>
        <dbReference type="ARBA" id="ARBA00023136"/>
    </source>
</evidence>
<dbReference type="InterPro" id="IPR050901">
    <property type="entry name" value="BP-dep_ABC_trans_perm"/>
</dbReference>
<evidence type="ECO:0000259" key="8">
    <source>
        <dbReference type="PROSITE" id="PS50928"/>
    </source>
</evidence>
<feature type="transmembrane region" description="Helical" evidence="7">
    <location>
        <begin position="252"/>
        <end position="274"/>
    </location>
</feature>
<dbReference type="GO" id="GO:0005886">
    <property type="term" value="C:plasma membrane"/>
    <property type="evidence" value="ECO:0007669"/>
    <property type="project" value="UniProtKB-SubCell"/>
</dbReference>
<reference evidence="9 10" key="1">
    <citation type="journal article" date="2021" name="Microorganisms">
        <title>Acidisoma silvae sp. nov. and Acidisomacellulosilytica sp. nov., Two Acidophilic Bacteria Isolated from Decaying Wood, Hydrolyzing Cellulose and Producing Poly-3-hydroxybutyrate.</title>
        <authorList>
            <person name="Mieszkin S."/>
            <person name="Pouder E."/>
            <person name="Uroz S."/>
            <person name="Simon-Colin C."/>
            <person name="Alain K."/>
        </authorList>
    </citation>
    <scope>NUCLEOTIDE SEQUENCE [LARGE SCALE GENOMIC DNA]</scope>
    <source>
        <strain evidence="9 10">HW T5.17</strain>
    </source>
</reference>
<feature type="transmembrane region" description="Helical" evidence="7">
    <location>
        <begin position="30"/>
        <end position="52"/>
    </location>
</feature>
<gene>
    <name evidence="9" type="ORF">ACELLULO517_17655</name>
</gene>
<feature type="transmembrane region" description="Helical" evidence="7">
    <location>
        <begin position="89"/>
        <end position="109"/>
    </location>
</feature>
<dbReference type="CDD" id="cd06261">
    <property type="entry name" value="TM_PBP2"/>
    <property type="match status" value="1"/>
</dbReference>
<feature type="transmembrane region" description="Helical" evidence="7">
    <location>
        <begin position="147"/>
        <end position="171"/>
    </location>
</feature>
<feature type="transmembrane region" description="Helical" evidence="7">
    <location>
        <begin position="121"/>
        <end position="141"/>
    </location>
</feature>
<dbReference type="EMBL" id="JAESVA010000006">
    <property type="protein sequence ID" value="MCB8882075.1"/>
    <property type="molecule type" value="Genomic_DNA"/>
</dbReference>
<comment type="caution">
    <text evidence="9">The sequence shown here is derived from an EMBL/GenBank/DDBJ whole genome shotgun (WGS) entry which is preliminary data.</text>
</comment>
<dbReference type="SUPFAM" id="SSF161098">
    <property type="entry name" value="MetI-like"/>
    <property type="match status" value="1"/>
</dbReference>
<dbReference type="InterPro" id="IPR035906">
    <property type="entry name" value="MetI-like_sf"/>
</dbReference>
<evidence type="ECO:0000256" key="5">
    <source>
        <dbReference type="ARBA" id="ARBA00022989"/>
    </source>
</evidence>
<keyword evidence="2 7" id="KW-0813">Transport</keyword>
<dbReference type="AlphaFoldDB" id="A0A964E4W6"/>
<proteinExistence type="inferred from homology"/>
<dbReference type="PROSITE" id="PS50928">
    <property type="entry name" value="ABC_TM1"/>
    <property type="match status" value="1"/>
</dbReference>
<dbReference type="RefSeq" id="WP_227308742.1">
    <property type="nucleotide sequence ID" value="NZ_JAESVA010000006.1"/>
</dbReference>
<evidence type="ECO:0000256" key="2">
    <source>
        <dbReference type="ARBA" id="ARBA00022448"/>
    </source>
</evidence>
<feature type="transmembrane region" description="Helical" evidence="7">
    <location>
        <begin position="59"/>
        <end position="77"/>
    </location>
</feature>
<evidence type="ECO:0000313" key="9">
    <source>
        <dbReference type="EMBL" id="MCB8882075.1"/>
    </source>
</evidence>
<evidence type="ECO:0000256" key="1">
    <source>
        <dbReference type="ARBA" id="ARBA00004651"/>
    </source>
</evidence>
<dbReference type="PANTHER" id="PTHR32243:SF18">
    <property type="entry name" value="INNER MEMBRANE ABC TRANSPORTER PERMEASE PROTEIN YCJP"/>
    <property type="match status" value="1"/>
</dbReference>
<sequence>MLNPGAKASKESDSGAPVPNPVSGLSFEKVFSNLTIAVLGVFFAIPMLWLVLASVDRRATYALKLPLLTFANFLAALQPENLGALGNSIIMSVIATVVGTVVAFLAAYSFSRHYIPWKGPVLLAILFLSGVPITVLIVPMYEMFSYAGWLSLVPTAILLAVTAMPFQIYLIKNFIDAIPLDLEEAAFIEKAGTLRVLRSVVVPMTMPGLASAAIFGFVNAWGSFLLPVVLISDVDQQTAPERLYGFMSSTSVNYGGIAAYSIIYSLPVVLLYVLMSRHFKAGFVLGGAVR</sequence>